<name>A0A0D0N0Q1_KITGR</name>
<gene>
    <name evidence="2" type="ORF">TR51_20125</name>
</gene>
<reference evidence="2 3" key="1">
    <citation type="submission" date="2015-02" db="EMBL/GenBank/DDBJ databases">
        <title>Draft genome sequence of Kitasatospora griseola MF730-N6, a bafilomycin, terpentecin and satosporin producer.</title>
        <authorList>
            <person name="Arens J.C."/>
            <person name="Haltli B."/>
            <person name="Kerr R.G."/>
        </authorList>
    </citation>
    <scope>NUCLEOTIDE SEQUENCE [LARGE SCALE GENOMIC DNA]</scope>
    <source>
        <strain evidence="2 3">MF730-N6</strain>
    </source>
</reference>
<evidence type="ECO:0000256" key="1">
    <source>
        <dbReference type="SAM" id="MobiDB-lite"/>
    </source>
</evidence>
<dbReference type="EMBL" id="JXZB01000004">
    <property type="protein sequence ID" value="KIQ61630.1"/>
    <property type="molecule type" value="Genomic_DNA"/>
</dbReference>
<comment type="caution">
    <text evidence="2">The sequence shown here is derived from an EMBL/GenBank/DDBJ whole genome shotgun (WGS) entry which is preliminary data.</text>
</comment>
<dbReference type="AlphaFoldDB" id="A0A0D0N0Q1"/>
<evidence type="ECO:0000313" key="2">
    <source>
        <dbReference type="EMBL" id="KIQ61630.1"/>
    </source>
</evidence>
<dbReference type="PATRIC" id="fig|2064.6.peg.4326"/>
<proteinExistence type="predicted"/>
<sequence length="72" mass="7939">MKCTHCGSPGLDQGFVEDRGEGSRGDARWIAGPLERGPFGGARRLGRPHFQIDAFRCPQCGHLELFARQQLS</sequence>
<protein>
    <submittedName>
        <fullName evidence="2">Uncharacterized protein</fullName>
    </submittedName>
</protein>
<evidence type="ECO:0000313" key="3">
    <source>
        <dbReference type="Proteomes" id="UP000032066"/>
    </source>
</evidence>
<feature type="compositionally biased region" description="Basic and acidic residues" evidence="1">
    <location>
        <begin position="16"/>
        <end position="27"/>
    </location>
</feature>
<keyword evidence="3" id="KW-1185">Reference proteome</keyword>
<organism evidence="2 3">
    <name type="scientific">Kitasatospora griseola</name>
    <name type="common">Streptomyces griseolosporeus</name>
    <dbReference type="NCBI Taxonomy" id="2064"/>
    <lineage>
        <taxon>Bacteria</taxon>
        <taxon>Bacillati</taxon>
        <taxon>Actinomycetota</taxon>
        <taxon>Actinomycetes</taxon>
        <taxon>Kitasatosporales</taxon>
        <taxon>Streptomycetaceae</taxon>
        <taxon>Kitasatospora</taxon>
    </lineage>
</organism>
<dbReference type="OrthoDB" id="7573292at2"/>
<accession>A0A0D0N0Q1</accession>
<feature type="region of interest" description="Disordered" evidence="1">
    <location>
        <begin position="1"/>
        <end position="29"/>
    </location>
</feature>
<dbReference type="Proteomes" id="UP000032066">
    <property type="component" value="Unassembled WGS sequence"/>
</dbReference>